<protein>
    <submittedName>
        <fullName evidence="3">Uncharacterized protein</fullName>
    </submittedName>
</protein>
<feature type="compositionally biased region" description="Basic and acidic residues" evidence="1">
    <location>
        <begin position="554"/>
        <end position="574"/>
    </location>
</feature>
<feature type="transmembrane region" description="Helical" evidence="2">
    <location>
        <begin position="415"/>
        <end position="432"/>
    </location>
</feature>
<keyword evidence="2" id="KW-1133">Transmembrane helix</keyword>
<name>A0AAV9Z2T2_9AGAR</name>
<evidence type="ECO:0000256" key="2">
    <source>
        <dbReference type="SAM" id="Phobius"/>
    </source>
</evidence>
<keyword evidence="4" id="KW-1185">Reference proteome</keyword>
<dbReference type="AlphaFoldDB" id="A0AAV9Z2T2"/>
<feature type="region of interest" description="Disordered" evidence="1">
    <location>
        <begin position="511"/>
        <end position="583"/>
    </location>
</feature>
<accession>A0AAV9Z2T2</accession>
<feature type="region of interest" description="Disordered" evidence="1">
    <location>
        <begin position="198"/>
        <end position="217"/>
    </location>
</feature>
<feature type="region of interest" description="Disordered" evidence="1">
    <location>
        <begin position="150"/>
        <end position="176"/>
    </location>
</feature>
<feature type="transmembrane region" description="Helical" evidence="2">
    <location>
        <begin position="438"/>
        <end position="456"/>
    </location>
</feature>
<keyword evidence="2" id="KW-0472">Membrane</keyword>
<feature type="compositionally biased region" description="Basic and acidic residues" evidence="1">
    <location>
        <begin position="513"/>
        <end position="530"/>
    </location>
</feature>
<dbReference type="Proteomes" id="UP001362999">
    <property type="component" value="Unassembled WGS sequence"/>
</dbReference>
<evidence type="ECO:0000313" key="3">
    <source>
        <dbReference type="EMBL" id="KAK6969345.1"/>
    </source>
</evidence>
<keyword evidence="2" id="KW-0812">Transmembrane</keyword>
<organism evidence="3 4">
    <name type="scientific">Favolaschia claudopus</name>
    <dbReference type="NCBI Taxonomy" id="2862362"/>
    <lineage>
        <taxon>Eukaryota</taxon>
        <taxon>Fungi</taxon>
        <taxon>Dikarya</taxon>
        <taxon>Basidiomycota</taxon>
        <taxon>Agaricomycotina</taxon>
        <taxon>Agaricomycetes</taxon>
        <taxon>Agaricomycetidae</taxon>
        <taxon>Agaricales</taxon>
        <taxon>Marasmiineae</taxon>
        <taxon>Mycenaceae</taxon>
        <taxon>Favolaschia</taxon>
    </lineage>
</organism>
<dbReference type="EMBL" id="JAWWNJ010000227">
    <property type="protein sequence ID" value="KAK6969345.1"/>
    <property type="molecule type" value="Genomic_DNA"/>
</dbReference>
<reference evidence="3 4" key="1">
    <citation type="journal article" date="2024" name="J Genomics">
        <title>Draft genome sequencing and assembly of Favolaschia claudopus CIRM-BRFM 2984 isolated from oak limbs.</title>
        <authorList>
            <person name="Navarro D."/>
            <person name="Drula E."/>
            <person name="Chaduli D."/>
            <person name="Cazenave R."/>
            <person name="Ahrendt S."/>
            <person name="Wang J."/>
            <person name="Lipzen A."/>
            <person name="Daum C."/>
            <person name="Barry K."/>
            <person name="Grigoriev I.V."/>
            <person name="Favel A."/>
            <person name="Rosso M.N."/>
            <person name="Martin F."/>
        </authorList>
    </citation>
    <scope>NUCLEOTIDE SEQUENCE [LARGE SCALE GENOMIC DNA]</scope>
    <source>
        <strain evidence="3 4">CIRM-BRFM 2984</strain>
    </source>
</reference>
<evidence type="ECO:0000256" key="1">
    <source>
        <dbReference type="SAM" id="MobiDB-lite"/>
    </source>
</evidence>
<gene>
    <name evidence="3" type="ORF">R3P38DRAFT_2814606</name>
</gene>
<sequence length="583" mass="65074">MPFYRRRILTNAICLSATPATNRTSINYKSSLRREGGDCFQASEVVGVRWVARMLDRRTPAEMRRTRGNAERRRLAMSRGASSWRRDAGGLAELLVNLEQEDDQHCNFLSESARSGETTLWALSVWMRAATVTSVSAWRAVEKVKESGVGCGLSESGQRGGGGTRQAGVDGEVNGGDGRGGAGVVSWWKDRRSVGQKDVVSVGSKQDGGDPRSSALSLKTDWGAGVQEVRRARWRAKRRTAAHRVRMRRLELRRRDVSNDDNTRGKSKTPMRIEGQTERMYSTSERLLAGIDESVHLNNTEAADLILLRTVSKVTIRSRWSGRVWVLISDSESIECAAAAAAAQMFGISTCLARSNVYREYRPAWLALMFGISTCLTRSNVCREYRPAWLALMFVHVWFRPNLADMHLGTGFDSFWPAALFGVGLFWQSAFLGNRSCLFWHAALFGTALFWQLALLGTLFGTALFWQLALLGTLFGTALFWQLALLGNVDRKNCETNFAGVETEVYLQTTQTGEHRLTTQRRDPGRHTENVEGTETEGGEDEGKQKCMSTNKMVAERAPEHMKVDERPCDKTRENTMSCGNLQ</sequence>
<feature type="transmembrane region" description="Helical" evidence="2">
    <location>
        <begin position="463"/>
        <end position="484"/>
    </location>
</feature>
<proteinExistence type="predicted"/>
<comment type="caution">
    <text evidence="3">The sequence shown here is derived from an EMBL/GenBank/DDBJ whole genome shotgun (WGS) entry which is preliminary data.</text>
</comment>
<evidence type="ECO:0000313" key="4">
    <source>
        <dbReference type="Proteomes" id="UP001362999"/>
    </source>
</evidence>